<organism evidence="14 15">
    <name type="scientific">Saccharolobus caldissimus</name>
    <dbReference type="NCBI Taxonomy" id="1702097"/>
    <lineage>
        <taxon>Archaea</taxon>
        <taxon>Thermoproteota</taxon>
        <taxon>Thermoprotei</taxon>
        <taxon>Sulfolobales</taxon>
        <taxon>Sulfolobaceae</taxon>
        <taxon>Saccharolobus</taxon>
    </lineage>
</organism>
<keyword evidence="7" id="KW-0413">Isomerase</keyword>
<evidence type="ECO:0000256" key="9">
    <source>
        <dbReference type="ARBA" id="ARBA00048954"/>
    </source>
</evidence>
<evidence type="ECO:0000256" key="3">
    <source>
        <dbReference type="ARBA" id="ARBA00022801"/>
    </source>
</evidence>
<keyword evidence="5" id="KW-0067">ATP-binding</keyword>
<comment type="similarity">
    <text evidence="1">Belongs to the HerA family.</text>
</comment>
<dbReference type="NCBIfam" id="NF040937">
    <property type="entry name" value="HerA_Thermprot"/>
    <property type="match status" value="1"/>
</dbReference>
<dbReference type="GO" id="GO:0043138">
    <property type="term" value="F:3'-5' DNA helicase activity"/>
    <property type="evidence" value="ECO:0007669"/>
    <property type="project" value="UniProtKB-EC"/>
</dbReference>
<evidence type="ECO:0000256" key="1">
    <source>
        <dbReference type="ARBA" id="ARBA00007816"/>
    </source>
</evidence>
<feature type="domain" description="Helicase HerA barrel" evidence="13">
    <location>
        <begin position="3"/>
        <end position="83"/>
    </location>
</feature>
<evidence type="ECO:0000259" key="11">
    <source>
        <dbReference type="Pfam" id="PF01935"/>
    </source>
</evidence>
<name>A0AAQ4CT76_9CREN</name>
<protein>
    <recommendedName>
        <fullName evidence="16">DNA helicase</fullName>
    </recommendedName>
</protein>
<keyword evidence="4" id="KW-0347">Helicase</keyword>
<proteinExistence type="inferred from homology"/>
<comment type="catalytic activity">
    <reaction evidence="10">
        <text>ATP + H2O = ADP + phosphate + H(+)</text>
        <dbReference type="Rhea" id="RHEA:13065"/>
        <dbReference type="ChEBI" id="CHEBI:15377"/>
        <dbReference type="ChEBI" id="CHEBI:15378"/>
        <dbReference type="ChEBI" id="CHEBI:30616"/>
        <dbReference type="ChEBI" id="CHEBI:43474"/>
        <dbReference type="ChEBI" id="CHEBI:456216"/>
        <dbReference type="EC" id="5.6.2.4"/>
    </reaction>
</comment>
<evidence type="ECO:0000259" key="12">
    <source>
        <dbReference type="Pfam" id="PF05872"/>
    </source>
</evidence>
<keyword evidence="3" id="KW-0378">Hydrolase</keyword>
<keyword evidence="2" id="KW-0547">Nucleotide-binding</keyword>
<accession>A0AAQ4CT76</accession>
<evidence type="ECO:0000256" key="2">
    <source>
        <dbReference type="ARBA" id="ARBA00022741"/>
    </source>
</evidence>
<feature type="domain" description="Helicase HerA-like C-terminal" evidence="12">
    <location>
        <begin position="348"/>
        <end position="446"/>
    </location>
</feature>
<dbReference type="GO" id="GO:0016787">
    <property type="term" value="F:hydrolase activity"/>
    <property type="evidence" value="ECO:0007669"/>
    <property type="project" value="UniProtKB-KW"/>
</dbReference>
<dbReference type="GO" id="GO:0005524">
    <property type="term" value="F:ATP binding"/>
    <property type="evidence" value="ECO:0007669"/>
    <property type="project" value="UniProtKB-KW"/>
</dbReference>
<dbReference type="InterPro" id="IPR008571">
    <property type="entry name" value="HerA-like"/>
</dbReference>
<dbReference type="Gene3D" id="3.40.50.300">
    <property type="entry name" value="P-loop containing nucleotide triphosphate hydrolases"/>
    <property type="match status" value="2"/>
</dbReference>
<evidence type="ECO:0000256" key="5">
    <source>
        <dbReference type="ARBA" id="ARBA00022840"/>
    </source>
</evidence>
<dbReference type="RefSeq" id="WP_229569365.1">
    <property type="nucleotide sequence ID" value="NZ_AP025226.1"/>
</dbReference>
<dbReference type="SUPFAM" id="SSF52540">
    <property type="entry name" value="P-loop containing nucleoside triphosphate hydrolases"/>
    <property type="match status" value="1"/>
</dbReference>
<reference evidence="14 15" key="1">
    <citation type="journal article" date="2022" name="Microbiol. Resour. Announc.">
        <title>Complete Genome Sequence of the Hyperthermophilic and Acidophilic Archaeon Saccharolobus caldissimus Strain HS-3T.</title>
        <authorList>
            <person name="Sakai H.D."/>
            <person name="Kurosawa N."/>
        </authorList>
    </citation>
    <scope>NUCLEOTIDE SEQUENCE [LARGE SCALE GENOMIC DNA]</scope>
    <source>
        <strain evidence="14 15">JCM32116</strain>
    </source>
</reference>
<dbReference type="PANTHER" id="PTHR42957:SF1">
    <property type="entry name" value="HELICASE MJ1565-RELATED"/>
    <property type="match status" value="1"/>
</dbReference>
<dbReference type="GO" id="GO:0043139">
    <property type="term" value="F:5'-3' DNA helicase activity"/>
    <property type="evidence" value="ECO:0007669"/>
    <property type="project" value="UniProtKB-EC"/>
</dbReference>
<evidence type="ECO:0000256" key="6">
    <source>
        <dbReference type="ARBA" id="ARBA00023125"/>
    </source>
</evidence>
<evidence type="ECO:0000313" key="14">
    <source>
        <dbReference type="EMBL" id="BDB99007.1"/>
    </source>
</evidence>
<dbReference type="Pfam" id="PF09378">
    <property type="entry name" value="HAS-barrel"/>
    <property type="match status" value="1"/>
</dbReference>
<evidence type="ECO:0000256" key="4">
    <source>
        <dbReference type="ARBA" id="ARBA00022806"/>
    </source>
</evidence>
<dbReference type="InterPro" id="IPR027417">
    <property type="entry name" value="P-loop_NTPase"/>
</dbReference>
<dbReference type="GO" id="GO:0003677">
    <property type="term" value="F:DNA binding"/>
    <property type="evidence" value="ECO:0007669"/>
    <property type="project" value="UniProtKB-KW"/>
</dbReference>
<gene>
    <name evidence="14" type="ORF">SACC_20240</name>
</gene>
<dbReference type="Proteomes" id="UP001319921">
    <property type="component" value="Chromosome"/>
</dbReference>
<keyword evidence="15" id="KW-1185">Reference proteome</keyword>
<dbReference type="AlphaFoldDB" id="A0AAQ4CT76"/>
<dbReference type="InterPro" id="IPR053460">
    <property type="entry name" value="DSB_Repair_Helicase"/>
</dbReference>
<dbReference type="Pfam" id="PF05872">
    <property type="entry name" value="HerA_C"/>
    <property type="match status" value="1"/>
</dbReference>
<evidence type="ECO:0008006" key="16">
    <source>
        <dbReference type="Google" id="ProtNLM"/>
    </source>
</evidence>
<dbReference type="PANTHER" id="PTHR42957">
    <property type="entry name" value="HELICASE MJ1565-RELATED"/>
    <property type="match status" value="1"/>
</dbReference>
<dbReference type="InterPro" id="IPR018538">
    <property type="entry name" value="HerA_barrel_dom"/>
</dbReference>
<keyword evidence="6" id="KW-0238">DNA-binding</keyword>
<dbReference type="KEGG" id="scas:SACC_20240"/>
<evidence type="ECO:0000313" key="15">
    <source>
        <dbReference type="Proteomes" id="UP001319921"/>
    </source>
</evidence>
<comment type="catalytic activity">
    <reaction evidence="8">
        <text>Couples ATP hydrolysis with the unwinding of duplex DNA by translocating in the 3'-5' direction.</text>
        <dbReference type="EC" id="5.6.2.4"/>
    </reaction>
</comment>
<sequence>MIIGYVIGSATTQEALMLAEKPVRLGNYVILEYDNIKALGLITNVTRGSSMLDDDMNDIEIVQRLKKFNNSIPFFIKAKIKLLCNFNNNCLMPDLPPAAGTPVREATEDELKSVYSNGNIRIGTLVGTKVEVKLNINALARHLAILAATGSGKSNTVAVLSQRISELGGSTVIFDYHGEYYDSDIRNLNNIEPKLNPLHLTPREFATLLEIRENASIQFRILRRAFVKFKENITKKIQEGQISLSKLNDDFSKIIEDYIKEEGKGERRENPTEEVLNKLEEFIDRYSSVIDLTAPDVIERIRRGKVNVVNLSHLDEDSMDAVVAHYLRRILDSRKEYFRKKNNGLRFPLICIIEEAHVFLSKNENTLTKYWASRIAREGRKFGVGLTIVSQRPKGLDENILSQMTNKIILKIVEPTDKKYVLESSDNLSEDLAEQLSSLDVGEAIIIGKIVKLPAIVKIDKFEGKLLGSDPDMLSEWRKAEEEESTAMEFLNFGSGEM</sequence>
<dbReference type="InterPro" id="IPR033186">
    <property type="entry name" value="HerA_C"/>
</dbReference>
<comment type="catalytic activity">
    <reaction evidence="9">
        <text>ATP + H2O = ADP + phosphate + H(+)</text>
        <dbReference type="Rhea" id="RHEA:13065"/>
        <dbReference type="ChEBI" id="CHEBI:15377"/>
        <dbReference type="ChEBI" id="CHEBI:15378"/>
        <dbReference type="ChEBI" id="CHEBI:30616"/>
        <dbReference type="ChEBI" id="CHEBI:43474"/>
        <dbReference type="ChEBI" id="CHEBI:456216"/>
        <dbReference type="EC" id="5.6.2.3"/>
    </reaction>
</comment>
<evidence type="ECO:0000256" key="8">
    <source>
        <dbReference type="ARBA" id="ARBA00034617"/>
    </source>
</evidence>
<dbReference type="EMBL" id="AP025226">
    <property type="protein sequence ID" value="BDB99007.1"/>
    <property type="molecule type" value="Genomic_DNA"/>
</dbReference>
<evidence type="ECO:0000259" key="13">
    <source>
        <dbReference type="Pfam" id="PF09378"/>
    </source>
</evidence>
<dbReference type="InterPro" id="IPR002789">
    <property type="entry name" value="HerA_central"/>
</dbReference>
<evidence type="ECO:0000256" key="7">
    <source>
        <dbReference type="ARBA" id="ARBA00023235"/>
    </source>
</evidence>
<feature type="domain" description="Helicase HerA central" evidence="11">
    <location>
        <begin position="120"/>
        <end position="330"/>
    </location>
</feature>
<dbReference type="Pfam" id="PF01935">
    <property type="entry name" value="DUF87"/>
    <property type="match status" value="1"/>
</dbReference>
<evidence type="ECO:0000256" key="10">
    <source>
        <dbReference type="ARBA" id="ARBA00048988"/>
    </source>
</evidence>
<dbReference type="GeneID" id="68866756"/>